<sequence length="382" mass="45003">MNILLIGEFSNLHNTLKEGLIKNGHHVVLAGFDDGFKKYQVDFKFTKKWDSGIKKKLKVACYKLTYFDISSYLTYKFFKKNKHYFTNYDIVQLINENSFFCNAFFEKKILKYIFKHNKKVFLLSCGDDYINVKYNFENHTQNNIATPFMMGKIARKSFLGVLKFQSKEMKKLHEYIVQNIVGIIASDIDYHIPLIDHPKYLGMIPNPIQIDKLDYKPLEFAKPITIFLGINEQSYFKKGIDYFELALDFIEKKYGSQVQIIKVKNLPYSEYINFYDEAHLFMDQIFAKDQGYNALEAMAKGKVVFTGANHDFLKYYQLQKNEVAIEALPDVKDLIKNISYLLENKCKIKKISQNARIFIEKKHNYIKISEKYLDVWSQNLVK</sequence>
<comment type="caution">
    <text evidence="2">The sequence shown here is derived from an EMBL/GenBank/DDBJ whole genome shotgun (WGS) entry which is preliminary data.</text>
</comment>
<reference evidence="2 3" key="1">
    <citation type="submission" date="2017-09" db="EMBL/GenBank/DDBJ databases">
        <title>Whole genomes of Flavobacteriaceae.</title>
        <authorList>
            <person name="Stine C."/>
            <person name="Li C."/>
            <person name="Tadesse D."/>
        </authorList>
    </citation>
    <scope>NUCLEOTIDE SEQUENCE [LARGE SCALE GENOMIC DNA]</scope>
    <source>
        <strain evidence="2 3">ATCC 35036</strain>
    </source>
</reference>
<evidence type="ECO:0000313" key="2">
    <source>
        <dbReference type="EMBL" id="PDS25241.1"/>
    </source>
</evidence>
<gene>
    <name evidence="2" type="ORF">B0A77_05235</name>
</gene>
<proteinExistence type="predicted"/>
<evidence type="ECO:0000259" key="1">
    <source>
        <dbReference type="Pfam" id="PF13524"/>
    </source>
</evidence>
<dbReference type="Proteomes" id="UP000220828">
    <property type="component" value="Unassembled WGS sequence"/>
</dbReference>
<dbReference type="EMBL" id="PCMW01000030">
    <property type="protein sequence ID" value="PDS25241.1"/>
    <property type="molecule type" value="Genomic_DNA"/>
</dbReference>
<keyword evidence="2" id="KW-0808">Transferase</keyword>
<dbReference type="AlphaFoldDB" id="A0A2H3KZH1"/>
<dbReference type="Gene3D" id="3.40.50.2000">
    <property type="entry name" value="Glycogen Phosphorylase B"/>
    <property type="match status" value="1"/>
</dbReference>
<dbReference type="GO" id="GO:0016740">
    <property type="term" value="F:transferase activity"/>
    <property type="evidence" value="ECO:0007669"/>
    <property type="project" value="UniProtKB-KW"/>
</dbReference>
<feature type="domain" description="Spore protein YkvP/CgeB glycosyl transferase-like" evidence="1">
    <location>
        <begin position="259"/>
        <end position="373"/>
    </location>
</feature>
<protein>
    <submittedName>
        <fullName evidence="2">Glycosyl transferase family 1</fullName>
    </submittedName>
</protein>
<dbReference type="RefSeq" id="WP_097553783.1">
    <property type="nucleotide sequence ID" value="NZ_PCMW01000030.1"/>
</dbReference>
<dbReference type="OrthoDB" id="6638088at2"/>
<name>A0A2H3KZH1_9FLAO</name>
<dbReference type="SUPFAM" id="SSF53756">
    <property type="entry name" value="UDP-Glycosyltransferase/glycogen phosphorylase"/>
    <property type="match status" value="1"/>
</dbReference>
<evidence type="ECO:0000313" key="3">
    <source>
        <dbReference type="Proteomes" id="UP000220828"/>
    </source>
</evidence>
<organism evidence="2 3">
    <name type="scientific">Flavobacterium branchiophilum</name>
    <dbReference type="NCBI Taxonomy" id="55197"/>
    <lineage>
        <taxon>Bacteria</taxon>
        <taxon>Pseudomonadati</taxon>
        <taxon>Bacteroidota</taxon>
        <taxon>Flavobacteriia</taxon>
        <taxon>Flavobacteriales</taxon>
        <taxon>Flavobacteriaceae</taxon>
        <taxon>Flavobacterium</taxon>
    </lineage>
</organism>
<dbReference type="Pfam" id="PF13524">
    <property type="entry name" value="Glyco_trans_1_2"/>
    <property type="match status" value="1"/>
</dbReference>
<accession>A0A2H3KZH1</accession>
<dbReference type="InterPro" id="IPR055259">
    <property type="entry name" value="YkvP/CgeB_Glyco_trans-like"/>
</dbReference>